<proteinExistence type="inferred from homology"/>
<organism evidence="10 11">
    <name type="scientific">Habropoda laboriosa</name>
    <dbReference type="NCBI Taxonomy" id="597456"/>
    <lineage>
        <taxon>Eukaryota</taxon>
        <taxon>Metazoa</taxon>
        <taxon>Ecdysozoa</taxon>
        <taxon>Arthropoda</taxon>
        <taxon>Hexapoda</taxon>
        <taxon>Insecta</taxon>
        <taxon>Pterygota</taxon>
        <taxon>Neoptera</taxon>
        <taxon>Endopterygota</taxon>
        <taxon>Hymenoptera</taxon>
        <taxon>Apocrita</taxon>
        <taxon>Aculeata</taxon>
        <taxon>Apoidea</taxon>
        <taxon>Anthophila</taxon>
        <taxon>Apidae</taxon>
        <taxon>Habropoda</taxon>
    </lineage>
</organism>
<dbReference type="STRING" id="597456.A0A0L7R377"/>
<feature type="chain" id="PRO_5005394686" description="Carboxylic ester hydrolase" evidence="7">
    <location>
        <begin position="19"/>
        <end position="656"/>
    </location>
</feature>
<evidence type="ECO:0000256" key="5">
    <source>
        <dbReference type="ARBA" id="ARBA00023157"/>
    </source>
</evidence>
<evidence type="ECO:0000313" key="11">
    <source>
        <dbReference type="Proteomes" id="UP000053825"/>
    </source>
</evidence>
<evidence type="ECO:0000256" key="1">
    <source>
        <dbReference type="ARBA" id="ARBA00005964"/>
    </source>
</evidence>
<keyword evidence="6" id="KW-0325">Glycoprotein</keyword>
<dbReference type="PROSITE" id="PS00122">
    <property type="entry name" value="CARBOXYLESTERASE_B_1"/>
    <property type="match status" value="1"/>
</dbReference>
<reference evidence="10 11" key="1">
    <citation type="submission" date="2015-07" db="EMBL/GenBank/DDBJ databases">
        <title>The genome of Habropoda laboriosa.</title>
        <authorList>
            <person name="Pan H."/>
            <person name="Kapheim K."/>
        </authorList>
    </citation>
    <scope>NUCLEOTIDE SEQUENCE [LARGE SCALE GENOMIC DNA]</scope>
    <source>
        <strain evidence="10">0110345459</strain>
    </source>
</reference>
<dbReference type="EC" id="3.1.1.-" evidence="7"/>
<accession>A0A0L7R377</accession>
<evidence type="ECO:0000256" key="7">
    <source>
        <dbReference type="RuleBase" id="RU361235"/>
    </source>
</evidence>
<evidence type="ECO:0000256" key="6">
    <source>
        <dbReference type="ARBA" id="ARBA00023180"/>
    </source>
</evidence>
<keyword evidence="2" id="KW-0719">Serine esterase</keyword>
<feature type="domain" description="Carboxylesterase type B" evidence="9">
    <location>
        <begin position="44"/>
        <end position="595"/>
    </location>
</feature>
<dbReference type="Pfam" id="PF00135">
    <property type="entry name" value="COesterase"/>
    <property type="match status" value="1"/>
</dbReference>
<keyword evidence="4 7" id="KW-0378">Hydrolase</keyword>
<feature type="region of interest" description="Disordered" evidence="8">
    <location>
        <begin position="161"/>
        <end position="181"/>
    </location>
</feature>
<evidence type="ECO:0000313" key="10">
    <source>
        <dbReference type="EMBL" id="KOC65279.1"/>
    </source>
</evidence>
<evidence type="ECO:0000256" key="8">
    <source>
        <dbReference type="SAM" id="MobiDB-lite"/>
    </source>
</evidence>
<evidence type="ECO:0000256" key="2">
    <source>
        <dbReference type="ARBA" id="ARBA00022487"/>
    </source>
</evidence>
<evidence type="ECO:0000259" key="9">
    <source>
        <dbReference type="Pfam" id="PF00135"/>
    </source>
</evidence>
<gene>
    <name evidence="10" type="ORF">WH47_09858</name>
</gene>
<evidence type="ECO:0000256" key="3">
    <source>
        <dbReference type="ARBA" id="ARBA00022729"/>
    </source>
</evidence>
<sequence>MRCSAWLLFALFPQFFAGLPVIRSQRTHARQGLGREQPFVRIFEQGTVAGKEVLLSVNQKVIQYLGIPYAQPPIGKLRFSAAVTDPLPSWTGIRNATQFAPSCQQMTNRLKLHEKHYQRLLPPDQLDPGVSEDCLYLNIFAPDGFKKKRTRARYACHGGRLEKGENRKGDTDGESGNRNRPDGGWPVMVWFHGGDFNTGTPAIWDASIFVTKHKILVVTVAYRLNILGFFTTTDAEAPGNYGMFDQIAALDWVQKKIQYFGGSPSNVVIYGHSSGAISVGLHLVSPMSRGKFSKAIAMSGDAVSSVGSPQAELPVVDFIADKFGCYRHPTAALMECLRRVDVNILVRESSQIETWGPIVDYETNNFTEPFLPMHPKDALDSGTLNSVPLLVGYTNNEQALAYMESLGKGNTDGKLSYSHFEMLITDEFVSVVQSPEDNSTCVLKPEMVVEAVLFFYKPQPPSKDQGVLRDRYLDLQTEKNFAAGLTQLAGKVSKEKVAYVYRFDYRPKTQSVTKDVPEWAGVPHMFELPFVWGLPVAPSSPVQWNFADKKMAEVVMMMMAGFAKVGNPSLNNVKWEAYTEEEPGILIIDRNIDMSDSNAVDYKALAFWNEYYPMVLEHAMDNCCNVTSSSTAWREVSHGVVLSGFAVVMMLWCLEL</sequence>
<dbReference type="Proteomes" id="UP000053825">
    <property type="component" value="Unassembled WGS sequence"/>
</dbReference>
<protein>
    <recommendedName>
        <fullName evidence="7">Carboxylic ester hydrolase</fullName>
        <ecNumber evidence="7">3.1.1.-</ecNumber>
    </recommendedName>
</protein>
<dbReference type="GO" id="GO:0052689">
    <property type="term" value="F:carboxylic ester hydrolase activity"/>
    <property type="evidence" value="ECO:0007669"/>
    <property type="project" value="UniProtKB-KW"/>
</dbReference>
<keyword evidence="5" id="KW-1015">Disulfide bond</keyword>
<dbReference type="InterPro" id="IPR019826">
    <property type="entry name" value="Carboxylesterase_B_AS"/>
</dbReference>
<keyword evidence="3 7" id="KW-0732">Signal</keyword>
<dbReference type="Gene3D" id="3.40.50.1820">
    <property type="entry name" value="alpha/beta hydrolase"/>
    <property type="match status" value="1"/>
</dbReference>
<dbReference type="InterPro" id="IPR051093">
    <property type="entry name" value="Neuroligin/BSAL"/>
</dbReference>
<dbReference type="InterPro" id="IPR019819">
    <property type="entry name" value="Carboxylesterase_B_CS"/>
</dbReference>
<dbReference type="EMBL" id="KQ414663">
    <property type="protein sequence ID" value="KOC65279.1"/>
    <property type="molecule type" value="Genomic_DNA"/>
</dbReference>
<dbReference type="InterPro" id="IPR029058">
    <property type="entry name" value="AB_hydrolase_fold"/>
</dbReference>
<dbReference type="AlphaFoldDB" id="A0A0L7R377"/>
<dbReference type="PANTHER" id="PTHR43903">
    <property type="entry name" value="NEUROLIGIN"/>
    <property type="match status" value="1"/>
</dbReference>
<dbReference type="InterPro" id="IPR002018">
    <property type="entry name" value="CarbesteraseB"/>
</dbReference>
<name>A0A0L7R377_9HYME</name>
<dbReference type="SUPFAM" id="SSF53474">
    <property type="entry name" value="alpha/beta-Hydrolases"/>
    <property type="match status" value="1"/>
</dbReference>
<comment type="similarity">
    <text evidence="1 7">Belongs to the type-B carboxylesterase/lipase family.</text>
</comment>
<evidence type="ECO:0000256" key="4">
    <source>
        <dbReference type="ARBA" id="ARBA00022801"/>
    </source>
</evidence>
<dbReference type="ESTHER" id="9hyme-a0a0l7r377">
    <property type="family name" value="OtherNon-catalytic_C"/>
</dbReference>
<feature type="signal peptide" evidence="7">
    <location>
        <begin position="1"/>
        <end position="18"/>
    </location>
</feature>
<keyword evidence="11" id="KW-1185">Reference proteome</keyword>
<dbReference type="OrthoDB" id="408631at2759"/>
<dbReference type="PROSITE" id="PS00941">
    <property type="entry name" value="CARBOXYLESTERASE_B_2"/>
    <property type="match status" value="1"/>
</dbReference>